<evidence type="ECO:0000313" key="2">
    <source>
        <dbReference type="Proteomes" id="UP000000463"/>
    </source>
</evidence>
<dbReference type="EMBL" id="JX100810">
    <property type="protein sequence ID" value="AFU87889.1"/>
    <property type="molecule type" value="Genomic_DNA"/>
</dbReference>
<sequence>MSYDTKTLAAQTIIDAHTAGRGLEDDQSRATDLYHVLDSLLTWCDFHRVDFDATLSELRADLASDKPTETAKTVAVTLDKSDAVEVLARFYTIAEAEAYLAGPGIDAEALHAGRYGIDAPHGLGHDSEAVPLARKLGYLGKDCPAAAFAFLSTREP</sequence>
<keyword evidence="2" id="KW-1185">Reference proteome</keyword>
<evidence type="ECO:0000313" key="1">
    <source>
        <dbReference type="EMBL" id="AFU87889.1"/>
    </source>
</evidence>
<proteinExistence type="predicted"/>
<name>K4JRG8_9CAUD</name>
<gene>
    <name evidence="1" type="ORF">CcrColossus_gp019</name>
</gene>
<dbReference type="RefSeq" id="YP_006988253.1">
    <property type="nucleotide sequence ID" value="NC_019406.1"/>
</dbReference>
<reference evidence="1 2" key="1">
    <citation type="journal article" date="2012" name="BMC Genomics">
        <title>The Caulobacter crescentus phage phiCbK: genomics of a canonical phage.</title>
        <authorList>
            <person name="Gill J.J."/>
            <person name="Berry J.D."/>
            <person name="Russell W.K."/>
            <person name="Lessor L."/>
            <person name="Escobar Garcia D.A."/>
            <person name="Hernandez D."/>
            <person name="Kane A."/>
            <person name="Keene J."/>
            <person name="Maddox M."/>
            <person name="Martin R."/>
            <person name="Mohan S."/>
            <person name="Thorn A.M."/>
            <person name="Russell D.H."/>
            <person name="Young R."/>
        </authorList>
    </citation>
    <scope>NUCLEOTIDE SEQUENCE [LARGE SCALE GENOMIC DNA]</scope>
</reference>
<dbReference type="Proteomes" id="UP000000463">
    <property type="component" value="Segment"/>
</dbReference>
<accession>K4JRG8</accession>
<dbReference type="GeneID" id="13994948"/>
<protein>
    <submittedName>
        <fullName evidence="1">Uncharacterized protein</fullName>
    </submittedName>
</protein>
<organism evidence="1 2">
    <name type="scientific">Caulobacter phage CcrColossus</name>
    <dbReference type="NCBI Taxonomy" id="1211640"/>
    <lineage>
        <taxon>Viruses</taxon>
        <taxon>Duplodnaviria</taxon>
        <taxon>Heunggongvirae</taxon>
        <taxon>Uroviricota</taxon>
        <taxon>Caudoviricetes</taxon>
        <taxon>Jeanschmidtviridae</taxon>
        <taxon>Colossusvirus</taxon>
        <taxon>Colossusvirus colossus</taxon>
    </lineage>
</organism>
<dbReference type="KEGG" id="vg:13994948"/>
<dbReference type="OrthoDB" id="38573at10239"/>